<dbReference type="RefSeq" id="WP_176761348.1">
    <property type="nucleotide sequence ID" value="NZ_FNJI01000050.1"/>
</dbReference>
<dbReference type="STRING" id="91360.SAMN05660330_04076"/>
<proteinExistence type="predicted"/>
<evidence type="ECO:0000313" key="1">
    <source>
        <dbReference type="EMBL" id="SDP77859.1"/>
    </source>
</evidence>
<organism evidence="1 2">
    <name type="scientific">Desulforhopalus singaporensis</name>
    <dbReference type="NCBI Taxonomy" id="91360"/>
    <lineage>
        <taxon>Bacteria</taxon>
        <taxon>Pseudomonadati</taxon>
        <taxon>Thermodesulfobacteriota</taxon>
        <taxon>Desulfobulbia</taxon>
        <taxon>Desulfobulbales</taxon>
        <taxon>Desulfocapsaceae</taxon>
        <taxon>Desulforhopalus</taxon>
    </lineage>
</organism>
<reference evidence="1 2" key="1">
    <citation type="submission" date="2016-10" db="EMBL/GenBank/DDBJ databases">
        <authorList>
            <person name="de Groot N.N."/>
        </authorList>
    </citation>
    <scope>NUCLEOTIDE SEQUENCE [LARGE SCALE GENOMIC DNA]</scope>
    <source>
        <strain evidence="1 2">DSM 12130</strain>
    </source>
</reference>
<sequence>MGTCREEREKGVQTIAGEIDALSGKTIDVYVRQVEKKQTRGVVGLDVPKFARGGQLPGYGGGDRIAALLEAGEFIIKKETVAKFGVGIFKMLNNMRIPKIPVPAFATGGLVGSSSVATYNLNLSFSGEVSQPSQTNAKQLARMVIGE</sequence>
<evidence type="ECO:0000313" key="2">
    <source>
        <dbReference type="Proteomes" id="UP000199073"/>
    </source>
</evidence>
<name>A0A1H0VH18_9BACT</name>
<keyword evidence="2" id="KW-1185">Reference proteome</keyword>
<dbReference type="AlphaFoldDB" id="A0A1H0VH18"/>
<dbReference type="EMBL" id="FNJI01000050">
    <property type="protein sequence ID" value="SDP77859.1"/>
    <property type="molecule type" value="Genomic_DNA"/>
</dbReference>
<accession>A0A1H0VH18</accession>
<gene>
    <name evidence="1" type="ORF">SAMN05660330_04076</name>
</gene>
<protein>
    <submittedName>
        <fullName evidence="1">Uncharacterized protein</fullName>
    </submittedName>
</protein>
<dbReference type="Proteomes" id="UP000199073">
    <property type="component" value="Unassembled WGS sequence"/>
</dbReference>